<evidence type="ECO:0000256" key="1">
    <source>
        <dbReference type="SAM" id="MobiDB-lite"/>
    </source>
</evidence>
<protein>
    <submittedName>
        <fullName evidence="3">Aste57867_25379 protein</fullName>
    </submittedName>
</protein>
<evidence type="ECO:0000313" key="4">
    <source>
        <dbReference type="Proteomes" id="UP000332933"/>
    </source>
</evidence>
<feature type="compositionally biased region" description="Basic and acidic residues" evidence="1">
    <location>
        <begin position="166"/>
        <end position="176"/>
    </location>
</feature>
<reference evidence="3 4" key="1">
    <citation type="submission" date="2019-03" db="EMBL/GenBank/DDBJ databases">
        <authorList>
            <person name="Gaulin E."/>
            <person name="Dumas B."/>
        </authorList>
    </citation>
    <scope>NUCLEOTIDE SEQUENCE [LARGE SCALE GENOMIC DNA]</scope>
    <source>
        <strain evidence="3">CBS 568.67</strain>
    </source>
</reference>
<reference evidence="2" key="2">
    <citation type="submission" date="2019-06" db="EMBL/GenBank/DDBJ databases">
        <title>Genomics analysis of Aphanomyces spp. identifies a new class of oomycete effector associated with host adaptation.</title>
        <authorList>
            <person name="Gaulin E."/>
        </authorList>
    </citation>
    <scope>NUCLEOTIDE SEQUENCE</scope>
    <source>
        <strain evidence="2">CBS 578.67</strain>
    </source>
</reference>
<evidence type="ECO:0000313" key="3">
    <source>
        <dbReference type="EMBL" id="VFU02004.1"/>
    </source>
</evidence>
<evidence type="ECO:0000313" key="2">
    <source>
        <dbReference type="EMBL" id="KAF0682505.1"/>
    </source>
</evidence>
<accession>A0A485LTY4</accession>
<feature type="region of interest" description="Disordered" evidence="1">
    <location>
        <begin position="159"/>
        <end position="222"/>
    </location>
</feature>
<gene>
    <name evidence="3" type="primary">Aste57867_25379</name>
    <name evidence="2" type="ORF">As57867_025300</name>
    <name evidence="3" type="ORF">ASTE57867_25379</name>
</gene>
<dbReference type="EMBL" id="CAADRA010007551">
    <property type="protein sequence ID" value="VFU02004.1"/>
    <property type="molecule type" value="Genomic_DNA"/>
</dbReference>
<dbReference type="EMBL" id="VJMH01007525">
    <property type="protein sequence ID" value="KAF0682505.1"/>
    <property type="molecule type" value="Genomic_DNA"/>
</dbReference>
<proteinExistence type="predicted"/>
<keyword evidence="4" id="KW-1185">Reference proteome</keyword>
<name>A0A485LTY4_9STRA</name>
<organism evidence="3 4">
    <name type="scientific">Aphanomyces stellatus</name>
    <dbReference type="NCBI Taxonomy" id="120398"/>
    <lineage>
        <taxon>Eukaryota</taxon>
        <taxon>Sar</taxon>
        <taxon>Stramenopiles</taxon>
        <taxon>Oomycota</taxon>
        <taxon>Saprolegniomycetes</taxon>
        <taxon>Saprolegniales</taxon>
        <taxon>Verrucalvaceae</taxon>
        <taxon>Aphanomyces</taxon>
    </lineage>
</organism>
<dbReference type="OrthoDB" id="10558798at2759"/>
<sequence>MQLSKAKGDILYSLPHKSNRKSCDALESALIPSVDATIAKESGGIPGDDGFKVSCWKKDGTSCPDTYPEDTLPQDRKKLSFEIAREEHNGKRHGSSKEGTVREEKGKGQGTEKEMKWGEVNKEKNSARMRKWRKDNKERYLARTRKWAKANREKIREYNRKRRQQKRVETDRHGLDDGMPIEETTSTRPCRPRTRGNKILPTPIEPVAQPASPRLPTIHARPPVRPLGSITFSLKVAKRSFPQTSIEFELIPQEYQFLMAEKGCSSCPSQAGVVLAGKYPPTPMHRGNQGPCLCELCHQLMFLRHCGHLWQQHGAPKKAIAPPTYNIVEECVL</sequence>
<feature type="region of interest" description="Disordered" evidence="1">
    <location>
        <begin position="85"/>
        <end position="113"/>
    </location>
</feature>
<dbReference type="Proteomes" id="UP000332933">
    <property type="component" value="Unassembled WGS sequence"/>
</dbReference>
<dbReference type="AlphaFoldDB" id="A0A485LTY4"/>